<protein>
    <recommendedName>
        <fullName evidence="9">Type II secretion system protein GspG C-terminal domain-containing protein</fullName>
    </recommendedName>
</protein>
<dbReference type="NCBIfam" id="TIGR02532">
    <property type="entry name" value="IV_pilin_GFxxxE"/>
    <property type="match status" value="1"/>
</dbReference>
<dbReference type="GO" id="GO:0016020">
    <property type="term" value="C:membrane"/>
    <property type="evidence" value="ECO:0007669"/>
    <property type="project" value="UniProtKB-SubCell"/>
</dbReference>
<dbReference type="GO" id="GO:0015627">
    <property type="term" value="C:type II protein secretion system complex"/>
    <property type="evidence" value="ECO:0007669"/>
    <property type="project" value="InterPro"/>
</dbReference>
<keyword evidence="2" id="KW-0488">Methylation</keyword>
<keyword evidence="4 6" id="KW-1133">Transmembrane helix</keyword>
<dbReference type="PROSITE" id="PS00409">
    <property type="entry name" value="PROKAR_NTER_METHYL"/>
    <property type="match status" value="1"/>
</dbReference>
<comment type="caution">
    <text evidence="7">The sequence shown here is derived from an EMBL/GenBank/DDBJ whole genome shotgun (WGS) entry which is preliminary data.</text>
</comment>
<dbReference type="AlphaFoldDB" id="A0A1Y4DFP0"/>
<evidence type="ECO:0000313" key="8">
    <source>
        <dbReference type="Proteomes" id="UP000196368"/>
    </source>
</evidence>
<name>A0A1Y4DFP0_9BACT</name>
<dbReference type="Gene3D" id="3.30.700.10">
    <property type="entry name" value="Glycoprotein, Type 4 Pilin"/>
    <property type="match status" value="1"/>
</dbReference>
<evidence type="ECO:0000256" key="3">
    <source>
        <dbReference type="ARBA" id="ARBA00022692"/>
    </source>
</evidence>
<evidence type="ECO:0000256" key="1">
    <source>
        <dbReference type="ARBA" id="ARBA00004167"/>
    </source>
</evidence>
<keyword evidence="8" id="KW-1185">Reference proteome</keyword>
<evidence type="ECO:0000313" key="7">
    <source>
        <dbReference type="EMBL" id="OUO56509.1"/>
    </source>
</evidence>
<comment type="subcellular location">
    <subcellularLocation>
        <location evidence="1">Membrane</location>
        <topology evidence="1">Single-pass membrane protein</topology>
    </subcellularLocation>
</comment>
<feature type="transmembrane region" description="Helical" evidence="6">
    <location>
        <begin position="21"/>
        <end position="42"/>
    </location>
</feature>
<evidence type="ECO:0008006" key="9">
    <source>
        <dbReference type="Google" id="ProtNLM"/>
    </source>
</evidence>
<evidence type="ECO:0000256" key="4">
    <source>
        <dbReference type="ARBA" id="ARBA00022989"/>
    </source>
</evidence>
<keyword evidence="5 6" id="KW-0472">Membrane</keyword>
<dbReference type="GO" id="GO:0015628">
    <property type="term" value="P:protein secretion by the type II secretion system"/>
    <property type="evidence" value="ECO:0007669"/>
    <property type="project" value="InterPro"/>
</dbReference>
<evidence type="ECO:0000256" key="2">
    <source>
        <dbReference type="ARBA" id="ARBA00022481"/>
    </source>
</evidence>
<dbReference type="InterPro" id="IPR045584">
    <property type="entry name" value="Pilin-like"/>
</dbReference>
<evidence type="ECO:0000256" key="6">
    <source>
        <dbReference type="SAM" id="Phobius"/>
    </source>
</evidence>
<dbReference type="SUPFAM" id="SSF54523">
    <property type="entry name" value="Pili subunits"/>
    <property type="match status" value="1"/>
</dbReference>
<reference evidence="8" key="1">
    <citation type="submission" date="2017-04" db="EMBL/GenBank/DDBJ databases">
        <title>Function of individual gut microbiota members based on whole genome sequencing of pure cultures obtained from chicken caecum.</title>
        <authorList>
            <person name="Medvecky M."/>
            <person name="Cejkova D."/>
            <person name="Polansky O."/>
            <person name="Karasova D."/>
            <person name="Kubasova T."/>
            <person name="Cizek A."/>
            <person name="Rychlik I."/>
        </authorList>
    </citation>
    <scope>NUCLEOTIDE SEQUENCE [LARGE SCALE GENOMIC DNA]</scope>
    <source>
        <strain evidence="8">An273</strain>
    </source>
</reference>
<evidence type="ECO:0000256" key="5">
    <source>
        <dbReference type="ARBA" id="ARBA00023136"/>
    </source>
</evidence>
<dbReference type="Pfam" id="PF07963">
    <property type="entry name" value="N_methyl"/>
    <property type="match status" value="1"/>
</dbReference>
<dbReference type="EMBL" id="NFJD01000003">
    <property type="protein sequence ID" value="OUO56509.1"/>
    <property type="molecule type" value="Genomic_DNA"/>
</dbReference>
<dbReference type="PANTHER" id="PTHR30093">
    <property type="entry name" value="GENERAL SECRETION PATHWAY PROTEIN G"/>
    <property type="match status" value="1"/>
</dbReference>
<dbReference type="PRINTS" id="PR00813">
    <property type="entry name" value="BCTERIALGSPG"/>
</dbReference>
<proteinExistence type="predicted"/>
<gene>
    <name evidence="7" type="ORF">B5F75_04760</name>
</gene>
<sequence>MRMDKIYQKSFFGGKNAGFTLIELLVVVLIIGILAAVAVPQYEKAVKKARFSNLQTMAETILHAQEVYKMANGIYSFDFNALDVTLPADMKPYLTTADGRVYAMQKSGMRCMFASTANLNPSGASFVACTSTKEPQLIYYITLASKNRYCGAKTGNTEAEEWCKYLTQKQTPSSRWGENSLYLFD</sequence>
<dbReference type="Proteomes" id="UP000196368">
    <property type="component" value="Unassembled WGS sequence"/>
</dbReference>
<keyword evidence="3 6" id="KW-0812">Transmembrane</keyword>
<dbReference type="InterPro" id="IPR012902">
    <property type="entry name" value="N_methyl_site"/>
</dbReference>
<dbReference type="InterPro" id="IPR000983">
    <property type="entry name" value="Bac_GSPG_pilin"/>
</dbReference>
<dbReference type="PANTHER" id="PTHR30093:SF44">
    <property type="entry name" value="TYPE II SECRETION SYSTEM CORE PROTEIN G"/>
    <property type="match status" value="1"/>
</dbReference>
<organism evidence="7 8">
    <name type="scientific">Candidatus Avelusimicrobium gallicola</name>
    <dbReference type="NCBI Taxonomy" id="2562704"/>
    <lineage>
        <taxon>Bacteria</taxon>
        <taxon>Pseudomonadati</taxon>
        <taxon>Elusimicrobiota</taxon>
        <taxon>Elusimicrobia</taxon>
        <taxon>Elusimicrobiales</taxon>
        <taxon>Elusimicrobiaceae</taxon>
        <taxon>Candidatus Avelusimicrobium</taxon>
    </lineage>
</organism>
<accession>A0A1Y4DFP0</accession>